<reference evidence="2 3" key="1">
    <citation type="journal article" date="1998" name="Science">
        <title>Genome sequence of the nematode C. elegans: a platform for investigating biology.</title>
        <authorList>
            <consortium name="The C. elegans sequencing consortium"/>
            <person name="Sulson J.E."/>
            <person name="Waterston R."/>
        </authorList>
    </citation>
    <scope>NUCLEOTIDE SEQUENCE [LARGE SCALE GENOMIC DNA]</scope>
    <source>
        <strain evidence="2 3">Bristol N2</strain>
    </source>
</reference>
<dbReference type="Proteomes" id="UP000001940">
    <property type="component" value="Chromosome IV"/>
</dbReference>
<protein>
    <submittedName>
        <fullName evidence="2">Secreted protein</fullName>
    </submittedName>
</protein>
<feature type="chain" id="PRO_5004653480" evidence="1">
    <location>
        <begin position="19"/>
        <end position="95"/>
    </location>
</feature>
<dbReference type="EMBL" id="BX284604">
    <property type="protein sequence ID" value="CDH93193.1"/>
    <property type="molecule type" value="Genomic_DNA"/>
</dbReference>
<proteinExistence type="predicted"/>
<dbReference type="KEGG" id="cel:CELE_F49F1.17"/>
<sequence>MRLLHVLLLFTFLVVASGFVLGTGGGGFSSSSEEYCPARAVYTLYRNSIYGCTCLVHESNFLSLTTVRRRTGLVIIIVIVMQVRPAGFDRRRARS</sequence>
<name>U4PBT7_CAEEL</name>
<dbReference type="HOGENOM" id="CLU_2374658_0_0_1"/>
<dbReference type="AGR" id="WB:WBGene00235367"/>
<evidence type="ECO:0000313" key="2">
    <source>
        <dbReference type="EMBL" id="CDH93193.1"/>
    </source>
</evidence>
<dbReference type="CTD" id="24104608"/>
<organism evidence="2 3">
    <name type="scientific">Caenorhabditis elegans</name>
    <dbReference type="NCBI Taxonomy" id="6239"/>
    <lineage>
        <taxon>Eukaryota</taxon>
        <taxon>Metazoa</taxon>
        <taxon>Ecdysozoa</taxon>
        <taxon>Nematoda</taxon>
        <taxon>Chromadorea</taxon>
        <taxon>Rhabditida</taxon>
        <taxon>Rhabditina</taxon>
        <taxon>Rhabditomorpha</taxon>
        <taxon>Rhabditoidea</taxon>
        <taxon>Rhabditidae</taxon>
        <taxon>Peloderinae</taxon>
        <taxon>Caenorhabditis</taxon>
    </lineage>
</organism>
<accession>U4PBT7</accession>
<keyword evidence="1" id="KW-0732">Signal</keyword>
<feature type="signal peptide" evidence="1">
    <location>
        <begin position="1"/>
        <end position="18"/>
    </location>
</feature>
<evidence type="ECO:0000313" key="3">
    <source>
        <dbReference type="Proteomes" id="UP000001940"/>
    </source>
</evidence>
<keyword evidence="3" id="KW-1185">Reference proteome</keyword>
<gene>
    <name evidence="2" type="ORF">CELE_F49F1.17</name>
    <name evidence="2 4" type="ORF">F49F1.17</name>
</gene>
<evidence type="ECO:0000313" key="4">
    <source>
        <dbReference type="WormBase" id="F49F1.17"/>
    </source>
</evidence>
<dbReference type="AlphaFoldDB" id="U4PBT7"/>
<dbReference type="RefSeq" id="NP_001294424.1">
    <property type="nucleotide sequence ID" value="NM_001307495.1"/>
</dbReference>
<dbReference type="InParanoid" id="U4PBT7"/>
<evidence type="ECO:0000256" key="1">
    <source>
        <dbReference type="SAM" id="SignalP"/>
    </source>
</evidence>
<dbReference type="Bgee" id="WBGene00235367">
    <property type="expression patterns" value="Expressed in pharyngeal muscle cell (C elegans) and 3 other cell types or tissues"/>
</dbReference>
<dbReference type="PaxDb" id="6239-F49F1.17"/>
<dbReference type="WormBase" id="F49F1.17">
    <property type="protein sequence ID" value="CE48817"/>
    <property type="gene ID" value="WBGene00235367"/>
</dbReference>
<dbReference type="GeneID" id="24104608"/>